<keyword evidence="1" id="KW-0378">Hydrolase</keyword>
<protein>
    <submittedName>
        <fullName evidence="1">Cof-type HAD-IIB family hydrolase</fullName>
    </submittedName>
</protein>
<dbReference type="InterPro" id="IPR006379">
    <property type="entry name" value="HAD-SF_hydro_IIB"/>
</dbReference>
<comment type="caution">
    <text evidence="1">The sequence shown here is derived from an EMBL/GenBank/DDBJ whole genome shotgun (WGS) entry which is preliminary data.</text>
</comment>
<proteinExistence type="predicted"/>
<dbReference type="GO" id="GO:0016787">
    <property type="term" value="F:hydrolase activity"/>
    <property type="evidence" value="ECO:0007669"/>
    <property type="project" value="UniProtKB-KW"/>
</dbReference>
<dbReference type="PROSITE" id="PS01229">
    <property type="entry name" value="COF_2"/>
    <property type="match status" value="1"/>
</dbReference>
<dbReference type="SFLD" id="SFLDS00003">
    <property type="entry name" value="Haloacid_Dehalogenase"/>
    <property type="match status" value="1"/>
</dbReference>
<evidence type="ECO:0000313" key="2">
    <source>
        <dbReference type="Proteomes" id="UP000812267"/>
    </source>
</evidence>
<dbReference type="SFLD" id="SFLDG01140">
    <property type="entry name" value="C2.B:_Phosphomannomutase_and_P"/>
    <property type="match status" value="1"/>
</dbReference>
<dbReference type="Pfam" id="PF08282">
    <property type="entry name" value="Hydrolase_3"/>
    <property type="match status" value="1"/>
</dbReference>
<dbReference type="RefSeq" id="WP_216567905.1">
    <property type="nucleotide sequence ID" value="NZ_JAHMHK010000005.1"/>
</dbReference>
<dbReference type="PANTHER" id="PTHR10000">
    <property type="entry name" value="PHOSPHOSERINE PHOSPHATASE"/>
    <property type="match status" value="1"/>
</dbReference>
<dbReference type="Proteomes" id="UP000812267">
    <property type="component" value="Unassembled WGS sequence"/>
</dbReference>
<dbReference type="EMBL" id="JAHMHK010000005">
    <property type="protein sequence ID" value="MBU4693826.1"/>
    <property type="molecule type" value="Genomic_DNA"/>
</dbReference>
<dbReference type="InterPro" id="IPR000150">
    <property type="entry name" value="Cof"/>
</dbReference>
<dbReference type="PANTHER" id="PTHR10000:SF8">
    <property type="entry name" value="HAD SUPERFAMILY HYDROLASE-LIKE, TYPE 3"/>
    <property type="match status" value="1"/>
</dbReference>
<keyword evidence="2" id="KW-1185">Reference proteome</keyword>
<organism evidence="1 2">
    <name type="scientific">Mycoplasma zalophidermidis</name>
    <dbReference type="NCBI Taxonomy" id="398174"/>
    <lineage>
        <taxon>Bacteria</taxon>
        <taxon>Bacillati</taxon>
        <taxon>Mycoplasmatota</taxon>
        <taxon>Mollicutes</taxon>
        <taxon>Mycoplasmataceae</taxon>
        <taxon>Mycoplasma</taxon>
    </lineage>
</organism>
<dbReference type="NCBIfam" id="TIGR00099">
    <property type="entry name" value="Cof-subfamily"/>
    <property type="match status" value="1"/>
</dbReference>
<gene>
    <name evidence="1" type="ORF">KQ878_02955</name>
</gene>
<sequence>MTKIFAYDLDGTLFTNANLMHPQTPQALAQVQKSGHYNVISTGRSLGNVLNALGENITLFKHIIASNGAVVYTPETKEIKILGKVEIDAFDSLYQTALNSDYIMRVDTVHESVSFLTPGQTPTWLKEQNIMDITKFNFLEPDVFSTYAHNHKDNIVQLALRGSTDNILNEYTHFSKVLGNKYEVKYTNKVYLDINAKNVNKWTGLSYVCSLANVKSENVIAFGDSGNDVEMLSHAGIGIAMGNATQEAKDAADLIIGENTTNAIAITLDEMIQ</sequence>
<evidence type="ECO:0000313" key="1">
    <source>
        <dbReference type="EMBL" id="MBU4693826.1"/>
    </source>
</evidence>
<accession>A0ABS6DSN1</accession>
<dbReference type="NCBIfam" id="TIGR01484">
    <property type="entry name" value="HAD-SF-IIB"/>
    <property type="match status" value="1"/>
</dbReference>
<name>A0ABS6DSN1_9MOLU</name>
<reference evidence="1" key="1">
    <citation type="submission" date="2021-06" db="EMBL/GenBank/DDBJ databases">
        <title>Novel Mycoplasma species detected in California sea lions (Zalophus californianus) from the USA.</title>
        <authorList>
            <person name="Volokhov D.V."/>
            <person name="Furtak V.A."/>
            <person name="Zagorodnyaya T.A."/>
        </authorList>
    </citation>
    <scope>NUCLEOTIDE SEQUENCE [LARGE SCALE GENOMIC DNA]</scope>
    <source>
        <strain evidence="1">CSL 4779</strain>
    </source>
</reference>